<gene>
    <name evidence="1" type="ORF">AWT59_1986</name>
</gene>
<dbReference type="Proteomes" id="UP000070578">
    <property type="component" value="Unassembled WGS sequence"/>
</dbReference>
<sequence length="253" mass="27160">MMFFKTIIAKQSLFIGRFIINSHRPLKQLTVAIILLTISFESSAFWLLGFSDANTLPTGALGMIAGTGAQYANVGSPAKSSSTVFLAHAGFRYGLSDNLDIGYRLAPVALPYSSVGPTLGSEVDLKYRFTRPGASWQGAFVAGGAYSYLDISGQSKSAWSPGFDFVFSKYLNEKYTLITEARYLYIAIPTALGGSSANNLSAFGPDIGLKIKLTDKVSLVPELGIFNFRGNLLGAQENGRAVQIGAVLSARIW</sequence>
<name>A0A139BSC6_9PROT</name>
<reference evidence="1 2" key="2">
    <citation type="submission" date="2016-03" db="EMBL/GenBank/DDBJ databases">
        <title>New uncultured bacterium of the family Gallionellaceae from acid mine drainage: description and reconstruction of genome based on metagenomic analysis of microbial community.</title>
        <authorList>
            <person name="Kadnikov V."/>
            <person name="Ivasenko D."/>
            <person name="Beletsky A."/>
            <person name="Mardanov A."/>
            <person name="Danilova E."/>
            <person name="Pimenov N."/>
            <person name="Karnachuk O."/>
            <person name="Ravin N."/>
        </authorList>
    </citation>
    <scope>NUCLEOTIDE SEQUENCE [LARGE SCALE GENOMIC DNA]</scope>
    <source>
        <strain evidence="1">ShG14-8</strain>
    </source>
</reference>
<reference evidence="1 2" key="1">
    <citation type="submission" date="2016-02" db="EMBL/GenBank/DDBJ databases">
        <authorList>
            <person name="Wen L."/>
            <person name="He K."/>
            <person name="Yang H."/>
        </authorList>
    </citation>
    <scope>NUCLEOTIDE SEQUENCE [LARGE SCALE GENOMIC DNA]</scope>
    <source>
        <strain evidence="1">ShG14-8</strain>
    </source>
</reference>
<evidence type="ECO:0000313" key="2">
    <source>
        <dbReference type="Proteomes" id="UP000070578"/>
    </source>
</evidence>
<dbReference type="EMBL" id="LSLI01000051">
    <property type="protein sequence ID" value="KXS31897.1"/>
    <property type="molecule type" value="Genomic_DNA"/>
</dbReference>
<dbReference type="AlphaFoldDB" id="A0A139BSC6"/>
<accession>A0A139BSC6</accession>
<evidence type="ECO:0008006" key="3">
    <source>
        <dbReference type="Google" id="ProtNLM"/>
    </source>
</evidence>
<protein>
    <recommendedName>
        <fullName evidence="3">Outer membrane protein beta-barrel domain-containing protein</fullName>
    </recommendedName>
</protein>
<proteinExistence type="predicted"/>
<organism evidence="1 2">
    <name type="scientific">Candidatus Gallionella acididurans</name>
    <dbReference type="NCBI Taxonomy" id="1796491"/>
    <lineage>
        <taxon>Bacteria</taxon>
        <taxon>Pseudomonadati</taxon>
        <taxon>Pseudomonadota</taxon>
        <taxon>Betaproteobacteria</taxon>
        <taxon>Nitrosomonadales</taxon>
        <taxon>Gallionellaceae</taxon>
        <taxon>Gallionella</taxon>
    </lineage>
</organism>
<comment type="caution">
    <text evidence="1">The sequence shown here is derived from an EMBL/GenBank/DDBJ whole genome shotgun (WGS) entry which is preliminary data.</text>
</comment>
<evidence type="ECO:0000313" key="1">
    <source>
        <dbReference type="EMBL" id="KXS31897.1"/>
    </source>
</evidence>